<dbReference type="STRING" id="363754.RHSP_82493"/>
<dbReference type="Proteomes" id="UP000012429">
    <property type="component" value="Unassembled WGS sequence"/>
</dbReference>
<reference evidence="1 2" key="1">
    <citation type="journal article" date="2012" name="BMC Genomics">
        <title>Genomic basis of broad host range and environmental adaptability of Rhizobium tropici CIAT 899 and Rhizobium sp. PRF 81 which are used in inoculants for common bean (Phaseolus vulgaris L.).</title>
        <authorList>
            <person name="Ormeno-Orrillo E."/>
            <person name="Menna P."/>
            <person name="Almeida L.G."/>
            <person name="Ollero F.J."/>
            <person name="Nicolas M.F."/>
            <person name="Pains Rodrigues E."/>
            <person name="Shigueyoshi Nakatani A."/>
            <person name="Silva Batista J.S."/>
            <person name="Oliveira Chueire L.M."/>
            <person name="Souza R.C."/>
            <person name="Ribeiro Vasconcelos A.T."/>
            <person name="Megias M."/>
            <person name="Hungria M."/>
            <person name="Martinez-Romero E."/>
        </authorList>
    </citation>
    <scope>NUCLEOTIDE SEQUENCE [LARGE SCALE GENOMIC DNA]</scope>
    <source>
        <strain evidence="1 2">PRF 81</strain>
    </source>
</reference>
<protein>
    <submittedName>
        <fullName evidence="1">Uncharacterized protein</fullName>
    </submittedName>
</protein>
<organism evidence="1 2">
    <name type="scientific">Rhizobium freirei PRF 81</name>
    <dbReference type="NCBI Taxonomy" id="363754"/>
    <lineage>
        <taxon>Bacteria</taxon>
        <taxon>Pseudomonadati</taxon>
        <taxon>Pseudomonadota</taxon>
        <taxon>Alphaproteobacteria</taxon>
        <taxon>Hyphomicrobiales</taxon>
        <taxon>Rhizobiaceae</taxon>
        <taxon>Rhizobium/Agrobacterium group</taxon>
        <taxon>Rhizobium</taxon>
    </lineage>
</organism>
<comment type="caution">
    <text evidence="1">The sequence shown here is derived from an EMBL/GenBank/DDBJ whole genome shotgun (WGS) entry which is preliminary data.</text>
</comment>
<dbReference type="AlphaFoldDB" id="N6UV88"/>
<proteinExistence type="predicted"/>
<gene>
    <name evidence="1" type="ORF">RHSP_82493</name>
</gene>
<evidence type="ECO:0000313" key="2">
    <source>
        <dbReference type="Proteomes" id="UP000012429"/>
    </source>
</evidence>
<dbReference type="EMBL" id="AQHN01000088">
    <property type="protein sequence ID" value="ENN84671.1"/>
    <property type="molecule type" value="Genomic_DNA"/>
</dbReference>
<name>N6UV88_9HYPH</name>
<evidence type="ECO:0000313" key="1">
    <source>
        <dbReference type="EMBL" id="ENN84671.1"/>
    </source>
</evidence>
<sequence length="108" mass="10989">MFVALPTVTRPPVGGDCAGAVVGTRCTASPVLRESAIRGARRVILILPVHSQPIGAPKAEPIAKHPLAVKARMGSTLCLRPFLTCGGYGSFSTSSAIKPDGAIAAPNA</sequence>
<keyword evidence="2" id="KW-1185">Reference proteome</keyword>
<accession>N6UV88</accession>